<dbReference type="Gene3D" id="4.10.240.30">
    <property type="match status" value="2"/>
</dbReference>
<evidence type="ECO:0000313" key="18">
    <source>
        <dbReference type="Proteomes" id="UP000694865"/>
    </source>
</evidence>
<dbReference type="GeneID" id="100369415"/>
<keyword evidence="14" id="KW-0862">Zinc</keyword>
<sequence>MVHDKRRDGSPLELPLRLQLINPVKSRAVQEYISSLVKRPPSIHQPCYILGSTSVTLTLPPLNVFPEEFQTFLYQDLIDKQMLATLYNAGELNWCSAVKRVLPLQTTADGNCLLHAVCMAMWGIDDSNLFLRRHLYRGLVETEEFTESMKKRWENERKKQDVAIPGGGLRYNSTQWNGEWETMIRIAAADRKPASDGGLPYECLDEFHIFLLSNIIRRPIIVAAEKMWRDLDGHSFQPQNFGGVYLPLCWEPKDCVKTPLLLAYDSMHFTPLVFQDSCNIGELESMTEGLEYAFPIVKKDQTPLIIHFLLDDEERQAMDLLQNYLSIKELSSQHGGKSEKILCALMQLDSLPEELNLIRDIFNLAESQYRTYLEREFGGDDAVPGVPENASGGRKQPQQCAMENCVKIGDWTPGDGICDDCLKQLQGNSLVHQGSDQDFTKQVRKVETQLLKAGEDEISDGRNILQTSQYSLKGSPIGAVSGADAGVPFPQRPETVVRLPTYEEVLKEQKSKVPKPAEYIPSILPVKCETLNCPFFCSISTGKHCHECYDKVSRTNLKPSNPAQKPADKCITPSCMNVGFHEWNNLCKVCWDQSVFDNQGSEPPLEATAPPPSVNVLRSASVSTPLIHSSHVNLIDEERKSSSLPSYGVGKLGVGTGKCIIPDCPMTSDPRCNGMCERCSRDQLKVYEQCRQDRKPATAKIAAASHVNADPSDNKNKDVLKCKKAGCEMYGAAHTGGFCSKCYWDEQLEILNLSPGLHKPERDFRHARKYYKCTTPTCTRTGFESNGGLCNECAGVEFPPLNQIPAQKHEEAVPAVSPLSRAEGVTVKQKTFKVQKHLCVNPGCNGVRIVYEVANGMCLQCYRKATNKLVKETEALARPQKHVSEQRTKIAAACTIPCVNPNCDNMAISEDTKLCQRCFNVLEAATAHSTMKNTTKEDRKKPIKRTSESSLRCANSECSGFRCQGTQGFCRICFNKFCEREPREVRPPQPRKQKCQAAWGCEMYGSPATNNLCSQCFRREAEMLKSGRSAMYHQQFPAENNPQNGMGRIYDEQWGEPYHPRKCVTPGCHYEGNPNILDGLCDHCYHVYRDIQQAPEYTKFTPKHKELVVVPGDTRPTCRYEPCDHYGNPKCFGYCNECFEVLLINMPGMMGKTKIAH</sequence>
<dbReference type="PROSITE" id="PS51036">
    <property type="entry name" value="ZF_A20"/>
    <property type="match status" value="3"/>
</dbReference>
<evidence type="ECO:0000313" key="19">
    <source>
        <dbReference type="RefSeq" id="XP_006816095.1"/>
    </source>
</evidence>
<dbReference type="InterPro" id="IPR003323">
    <property type="entry name" value="OTU_dom"/>
</dbReference>
<keyword evidence="9" id="KW-0479">Metal-binding</keyword>
<evidence type="ECO:0000256" key="2">
    <source>
        <dbReference type="ARBA" id="ARBA00004123"/>
    </source>
</evidence>
<keyword evidence="18" id="KW-1185">Reference proteome</keyword>
<comment type="subcellular location">
    <subcellularLocation>
        <location evidence="3">Cytoplasm</location>
    </subcellularLocation>
    <subcellularLocation>
        <location evidence="2">Nucleus</location>
    </subcellularLocation>
</comment>
<reference evidence="19" key="1">
    <citation type="submission" date="2025-08" db="UniProtKB">
        <authorList>
            <consortium name="RefSeq"/>
        </authorList>
    </citation>
    <scope>IDENTIFICATION</scope>
    <source>
        <tissue evidence="19">Testes</tissue>
    </source>
</reference>
<keyword evidence="13" id="KW-0788">Thiol protease</keyword>
<dbReference type="CDD" id="cd22766">
    <property type="entry name" value="OTU_TNFAIP3"/>
    <property type="match status" value="1"/>
</dbReference>
<evidence type="ECO:0000256" key="15">
    <source>
        <dbReference type="ARBA" id="ARBA00023242"/>
    </source>
</evidence>
<protein>
    <recommendedName>
        <fullName evidence="5">ubiquitinyl hydrolase 1</fullName>
        <ecNumber evidence="5">3.4.19.12</ecNumber>
    </recommendedName>
</protein>
<dbReference type="PANTHER" id="PTHR13367:SF3">
    <property type="entry name" value="TUMOR NECROSIS FACTOR ALPHA-INDUCED PROTEIN 3"/>
    <property type="match status" value="1"/>
</dbReference>
<keyword evidence="12" id="KW-0378">Hydrolase</keyword>
<keyword evidence="10" id="KW-0863">Zinc-finger</keyword>
<comment type="catalytic activity">
    <reaction evidence="1">
        <text>Thiol-dependent hydrolysis of ester, thioester, amide, peptide and isopeptide bonds formed by the C-terminal Gly of ubiquitin (a 76-residue protein attached to proteins as an intracellular targeting signal).</text>
        <dbReference type="EC" id="3.4.19.12"/>
    </reaction>
</comment>
<proteinExistence type="inferred from homology"/>
<evidence type="ECO:0000256" key="5">
    <source>
        <dbReference type="ARBA" id="ARBA00012759"/>
    </source>
</evidence>
<evidence type="ECO:0000259" key="16">
    <source>
        <dbReference type="PROSITE" id="PS50802"/>
    </source>
</evidence>
<dbReference type="SMART" id="SM00259">
    <property type="entry name" value="ZnF_A20"/>
    <property type="match status" value="9"/>
</dbReference>
<evidence type="ECO:0000256" key="9">
    <source>
        <dbReference type="ARBA" id="ARBA00022723"/>
    </source>
</evidence>
<evidence type="ECO:0000256" key="4">
    <source>
        <dbReference type="ARBA" id="ARBA00005865"/>
    </source>
</evidence>
<gene>
    <name evidence="19" type="primary">LOC100369415</name>
</gene>
<dbReference type="Pfam" id="PF02338">
    <property type="entry name" value="OTU"/>
    <property type="match status" value="1"/>
</dbReference>
<dbReference type="InterPro" id="IPR002653">
    <property type="entry name" value="Znf_A20"/>
</dbReference>
<evidence type="ECO:0000256" key="3">
    <source>
        <dbReference type="ARBA" id="ARBA00004496"/>
    </source>
</evidence>
<keyword evidence="11" id="KW-0833">Ubl conjugation pathway</keyword>
<keyword evidence="8" id="KW-0645">Protease</keyword>
<evidence type="ECO:0000256" key="14">
    <source>
        <dbReference type="ARBA" id="ARBA00022833"/>
    </source>
</evidence>
<evidence type="ECO:0000256" key="6">
    <source>
        <dbReference type="ARBA" id="ARBA00022490"/>
    </source>
</evidence>
<dbReference type="RefSeq" id="XP_006816095.1">
    <property type="nucleotide sequence ID" value="XM_006816032.1"/>
</dbReference>
<evidence type="ECO:0000256" key="1">
    <source>
        <dbReference type="ARBA" id="ARBA00000707"/>
    </source>
</evidence>
<dbReference type="Proteomes" id="UP000694865">
    <property type="component" value="Unplaced"/>
</dbReference>
<evidence type="ECO:0000256" key="13">
    <source>
        <dbReference type="ARBA" id="ARBA00022807"/>
    </source>
</evidence>
<feature type="domain" description="OTU" evidence="16">
    <location>
        <begin position="101"/>
        <end position="275"/>
    </location>
</feature>
<dbReference type="InterPro" id="IPR051346">
    <property type="entry name" value="OTU_Deubiquitinase"/>
</dbReference>
<evidence type="ECO:0000256" key="7">
    <source>
        <dbReference type="ARBA" id="ARBA00022553"/>
    </source>
</evidence>
<dbReference type="Pfam" id="PF01754">
    <property type="entry name" value="zf-A20"/>
    <property type="match status" value="2"/>
</dbReference>
<keyword evidence="6" id="KW-0963">Cytoplasm</keyword>
<evidence type="ECO:0000256" key="10">
    <source>
        <dbReference type="ARBA" id="ARBA00022771"/>
    </source>
</evidence>
<evidence type="ECO:0000259" key="17">
    <source>
        <dbReference type="PROSITE" id="PS51036"/>
    </source>
</evidence>
<accession>A0ABM0M7V4</accession>
<comment type="similarity">
    <text evidence="4">Belongs to the peptidase C64 family.</text>
</comment>
<evidence type="ECO:0000256" key="12">
    <source>
        <dbReference type="ARBA" id="ARBA00022801"/>
    </source>
</evidence>
<dbReference type="Gene3D" id="1.20.5.4770">
    <property type="match status" value="2"/>
</dbReference>
<keyword evidence="7" id="KW-0597">Phosphoprotein</keyword>
<dbReference type="PROSITE" id="PS50802">
    <property type="entry name" value="OTU"/>
    <property type="match status" value="1"/>
</dbReference>
<name>A0ABM0M7V4_SACKO</name>
<feature type="domain" description="A20-type" evidence="17">
    <location>
        <begin position="989"/>
        <end position="1025"/>
    </location>
</feature>
<keyword evidence="15" id="KW-0539">Nucleus</keyword>
<feature type="domain" description="A20-type" evidence="17">
    <location>
        <begin position="716"/>
        <end position="751"/>
    </location>
</feature>
<evidence type="ECO:0000256" key="8">
    <source>
        <dbReference type="ARBA" id="ARBA00022670"/>
    </source>
</evidence>
<evidence type="ECO:0000256" key="11">
    <source>
        <dbReference type="ARBA" id="ARBA00022786"/>
    </source>
</evidence>
<organism evidence="18 19">
    <name type="scientific">Saccoglossus kowalevskii</name>
    <name type="common">Acorn worm</name>
    <dbReference type="NCBI Taxonomy" id="10224"/>
    <lineage>
        <taxon>Eukaryota</taxon>
        <taxon>Metazoa</taxon>
        <taxon>Hemichordata</taxon>
        <taxon>Enteropneusta</taxon>
        <taxon>Harrimaniidae</taxon>
        <taxon>Saccoglossus</taxon>
    </lineage>
</organism>
<dbReference type="PANTHER" id="PTHR13367">
    <property type="entry name" value="UBIQUITIN THIOESTERASE"/>
    <property type="match status" value="1"/>
</dbReference>
<dbReference type="EC" id="3.4.19.12" evidence="5"/>
<feature type="domain" description="A20-type" evidence="17">
    <location>
        <begin position="1112"/>
        <end position="1147"/>
    </location>
</feature>